<evidence type="ECO:0000256" key="1">
    <source>
        <dbReference type="SAM" id="MobiDB-lite"/>
    </source>
</evidence>
<dbReference type="PANTHER" id="PTHR37380">
    <property type="entry name" value="CLE FAMILY OSCLE501 PROTEIN"/>
    <property type="match status" value="1"/>
</dbReference>
<keyword evidence="3" id="KW-0732">Signal</keyword>
<reference evidence="4" key="1">
    <citation type="submission" date="2015-04" db="UniProtKB">
        <authorList>
            <consortium name="EnsemblPlants"/>
        </authorList>
    </citation>
    <scope>IDENTIFICATION</scope>
</reference>
<evidence type="ECO:0000256" key="2">
    <source>
        <dbReference type="SAM" id="Phobius"/>
    </source>
</evidence>
<dbReference type="Gramene" id="OPUNC05G11250.1">
    <property type="protein sequence ID" value="OPUNC05G11250.1"/>
    <property type="gene ID" value="OPUNC05G11250"/>
</dbReference>
<feature type="compositionally biased region" description="Polar residues" evidence="1">
    <location>
        <begin position="274"/>
        <end position="293"/>
    </location>
</feature>
<sequence length="327" mass="34397">MATTHAQRRSCLLFMALVFAVATGAAAARPPPSFSGKADGDDGNVLVVAGSRDNRLGIMHDVPSGQNPIHNDHPSPHHPPSSSRAVIMHNVPSGQNPLASIFTTHKHTQTTQPSSTMATGAASHRRSLVLIFAVAMAPLVLVAARDVPAVEKMAAVMRHDVPSGPSPVHNGLPTPPAAAGDDDDRTNDDDDHSVMKMAAVMRHDVPSGPSPVHNGLPTPPAAAGDPTVAVPERLVPTGSNPLHNILSPLHGRTPTKRTMSVSDQPRESWKEVQPSHNSQKNIINTEHQVQATGVPNDCEEGDSGAVPAETLLPVRRREGIGSRVPVP</sequence>
<feature type="chain" id="PRO_5002365684" evidence="3">
    <location>
        <begin position="28"/>
        <end position="327"/>
    </location>
</feature>
<feature type="region of interest" description="Disordered" evidence="1">
    <location>
        <begin position="161"/>
        <end position="191"/>
    </location>
</feature>
<feature type="transmembrane region" description="Helical" evidence="2">
    <location>
        <begin position="127"/>
        <end position="144"/>
    </location>
</feature>
<accession>A0A0E0L1E8</accession>
<dbReference type="Proteomes" id="UP000026962">
    <property type="component" value="Chromosome 5"/>
</dbReference>
<dbReference type="HOGENOM" id="CLU_850965_0_0_1"/>
<organism evidence="4">
    <name type="scientific">Oryza punctata</name>
    <name type="common">Red rice</name>
    <dbReference type="NCBI Taxonomy" id="4537"/>
    <lineage>
        <taxon>Eukaryota</taxon>
        <taxon>Viridiplantae</taxon>
        <taxon>Streptophyta</taxon>
        <taxon>Embryophyta</taxon>
        <taxon>Tracheophyta</taxon>
        <taxon>Spermatophyta</taxon>
        <taxon>Magnoliopsida</taxon>
        <taxon>Liliopsida</taxon>
        <taxon>Poales</taxon>
        <taxon>Poaceae</taxon>
        <taxon>BOP clade</taxon>
        <taxon>Oryzoideae</taxon>
        <taxon>Oryzeae</taxon>
        <taxon>Oryzinae</taxon>
        <taxon>Oryza</taxon>
    </lineage>
</organism>
<keyword evidence="5" id="KW-1185">Reference proteome</keyword>
<feature type="compositionally biased region" description="Acidic residues" evidence="1">
    <location>
        <begin position="180"/>
        <end position="191"/>
    </location>
</feature>
<feature type="region of interest" description="Disordered" evidence="1">
    <location>
        <begin position="237"/>
        <end position="327"/>
    </location>
</feature>
<dbReference type="AlphaFoldDB" id="A0A0E0L1E8"/>
<keyword evidence="2" id="KW-0472">Membrane</keyword>
<keyword evidence="2" id="KW-1133">Transmembrane helix</keyword>
<protein>
    <submittedName>
        <fullName evidence="4">Uncharacterized protein</fullName>
    </submittedName>
</protein>
<dbReference type="PANTHER" id="PTHR37380:SF1">
    <property type="entry name" value="CLE FAMILY OSCLE501 PROTEIN"/>
    <property type="match status" value="1"/>
</dbReference>
<evidence type="ECO:0000313" key="5">
    <source>
        <dbReference type="Proteomes" id="UP000026962"/>
    </source>
</evidence>
<name>A0A0E0L1E8_ORYPU</name>
<keyword evidence="2" id="KW-0812">Transmembrane</keyword>
<dbReference type="eggNOG" id="ENOG502R4US">
    <property type="taxonomic scope" value="Eukaryota"/>
</dbReference>
<feature type="signal peptide" evidence="3">
    <location>
        <begin position="1"/>
        <end position="27"/>
    </location>
</feature>
<evidence type="ECO:0000313" key="4">
    <source>
        <dbReference type="EnsemblPlants" id="OPUNC05G11250.1"/>
    </source>
</evidence>
<feature type="region of interest" description="Disordered" evidence="1">
    <location>
        <begin position="62"/>
        <end position="82"/>
    </location>
</feature>
<reference evidence="4" key="2">
    <citation type="submission" date="2018-05" db="EMBL/GenBank/DDBJ databases">
        <title>OpunRS2 (Oryza punctata Reference Sequence Version 2).</title>
        <authorList>
            <person name="Zhang J."/>
            <person name="Kudrna D."/>
            <person name="Lee S."/>
            <person name="Talag J."/>
            <person name="Welchert J."/>
            <person name="Wing R.A."/>
        </authorList>
    </citation>
    <scope>NUCLEOTIDE SEQUENCE [LARGE SCALE GENOMIC DNA]</scope>
</reference>
<proteinExistence type="predicted"/>
<dbReference type="EnsemblPlants" id="OPUNC05G11250.1">
    <property type="protein sequence ID" value="OPUNC05G11250.1"/>
    <property type="gene ID" value="OPUNC05G11250"/>
</dbReference>
<evidence type="ECO:0000256" key="3">
    <source>
        <dbReference type="SAM" id="SignalP"/>
    </source>
</evidence>